<reference evidence="9" key="3">
    <citation type="submission" date="2025-04" db="UniProtKB">
        <authorList>
            <consortium name="RefSeq"/>
        </authorList>
    </citation>
    <scope>IDENTIFICATION</scope>
    <source>
        <strain evidence="9">CBS 781.70</strain>
    </source>
</reference>
<dbReference type="OrthoDB" id="10253869at2759"/>
<dbReference type="InterPro" id="IPR042099">
    <property type="entry name" value="ANL_N_sf"/>
</dbReference>
<dbReference type="GO" id="GO:0009898">
    <property type="term" value="C:cytoplasmic side of plasma membrane"/>
    <property type="evidence" value="ECO:0007669"/>
    <property type="project" value="TreeGrafter"/>
</dbReference>
<organism evidence="7">
    <name type="scientific">Eremomyces bilateralis CBS 781.70</name>
    <dbReference type="NCBI Taxonomy" id="1392243"/>
    <lineage>
        <taxon>Eukaryota</taxon>
        <taxon>Fungi</taxon>
        <taxon>Dikarya</taxon>
        <taxon>Ascomycota</taxon>
        <taxon>Pezizomycotina</taxon>
        <taxon>Dothideomycetes</taxon>
        <taxon>Dothideomycetes incertae sedis</taxon>
        <taxon>Eremomycetales</taxon>
        <taxon>Eremomycetaceae</taxon>
        <taxon>Eremomyces</taxon>
    </lineage>
</organism>
<name>A0A6G1FQP9_9PEZI</name>
<evidence type="ECO:0000313" key="9">
    <source>
        <dbReference type="RefSeq" id="XP_033529689.1"/>
    </source>
</evidence>
<protein>
    <submittedName>
        <fullName evidence="7 9">Long-chain fatty acid transporter-like protein</fullName>
    </submittedName>
</protein>
<keyword evidence="2" id="KW-0436">Ligase</keyword>
<dbReference type="FunFam" id="3.30.300.30:FF:000002">
    <property type="entry name" value="Long-chain fatty acid transport protein 1"/>
    <property type="match status" value="1"/>
</dbReference>
<dbReference type="PROSITE" id="PS00455">
    <property type="entry name" value="AMP_BINDING"/>
    <property type="match status" value="1"/>
</dbReference>
<keyword evidence="4" id="KW-0067">ATP-binding</keyword>
<dbReference type="PANTHER" id="PTHR43107:SF15">
    <property type="entry name" value="FATTY ACID TRANSPORT PROTEIN 3, ISOFORM A"/>
    <property type="match status" value="1"/>
</dbReference>
<dbReference type="Pfam" id="PF00501">
    <property type="entry name" value="AMP-binding"/>
    <property type="match status" value="1"/>
</dbReference>
<keyword evidence="3" id="KW-0547">Nucleotide-binding</keyword>
<reference evidence="7 9" key="1">
    <citation type="submission" date="2020-01" db="EMBL/GenBank/DDBJ databases">
        <authorList>
            <consortium name="DOE Joint Genome Institute"/>
            <person name="Haridas S."/>
            <person name="Albert R."/>
            <person name="Binder M."/>
            <person name="Bloem J."/>
            <person name="Labutti K."/>
            <person name="Salamov A."/>
            <person name="Andreopoulos B."/>
            <person name="Baker S.E."/>
            <person name="Barry K."/>
            <person name="Bills G."/>
            <person name="Bluhm B.H."/>
            <person name="Cannon C."/>
            <person name="Castanera R."/>
            <person name="Culley D.E."/>
            <person name="Daum C."/>
            <person name="Ezra D."/>
            <person name="Gonzalez J.B."/>
            <person name="Henrissat B."/>
            <person name="Kuo A."/>
            <person name="Liang C."/>
            <person name="Lipzen A."/>
            <person name="Lutzoni F."/>
            <person name="Magnuson J."/>
            <person name="Mondo S."/>
            <person name="Nolan M."/>
            <person name="Ohm R."/>
            <person name="Pangilinan J."/>
            <person name="Park H.-J."/>
            <person name="Ramirez L."/>
            <person name="Alfaro M."/>
            <person name="Sun H."/>
            <person name="Tritt A."/>
            <person name="Yoshinaga Y."/>
            <person name="Zwiers L.-H."/>
            <person name="Turgeon B.G."/>
            <person name="Goodwin S.B."/>
            <person name="Spatafora J.W."/>
            <person name="Crous P.W."/>
            <person name="Grigoriev I.V."/>
        </authorList>
    </citation>
    <scope>NUCLEOTIDE SEQUENCE</scope>
    <source>
        <strain evidence="7 9">CBS 781.70</strain>
    </source>
</reference>
<accession>A0A6G1FQP9</accession>
<reference evidence="9" key="2">
    <citation type="submission" date="2020-04" db="EMBL/GenBank/DDBJ databases">
        <authorList>
            <consortium name="NCBI Genome Project"/>
        </authorList>
    </citation>
    <scope>NUCLEOTIDE SEQUENCE</scope>
    <source>
        <strain evidence="9">CBS 781.70</strain>
    </source>
</reference>
<evidence type="ECO:0000256" key="3">
    <source>
        <dbReference type="ARBA" id="ARBA00022741"/>
    </source>
</evidence>
<dbReference type="GO" id="GO:0044539">
    <property type="term" value="P:long-chain fatty acid import into cell"/>
    <property type="evidence" value="ECO:0007669"/>
    <property type="project" value="TreeGrafter"/>
</dbReference>
<dbReference type="GeneID" id="54418917"/>
<dbReference type="GO" id="GO:0005324">
    <property type="term" value="F:long-chain fatty acid transmembrane transporter activity"/>
    <property type="evidence" value="ECO:0007669"/>
    <property type="project" value="TreeGrafter"/>
</dbReference>
<keyword evidence="8" id="KW-1185">Reference proteome</keyword>
<evidence type="ECO:0000256" key="2">
    <source>
        <dbReference type="ARBA" id="ARBA00022598"/>
    </source>
</evidence>
<dbReference type="Gene3D" id="3.40.50.12780">
    <property type="entry name" value="N-terminal domain of ligase-like"/>
    <property type="match status" value="1"/>
</dbReference>
<evidence type="ECO:0000256" key="4">
    <source>
        <dbReference type="ARBA" id="ARBA00022840"/>
    </source>
</evidence>
<dbReference type="SUPFAM" id="SSF56801">
    <property type="entry name" value="Acetyl-CoA synthetase-like"/>
    <property type="match status" value="1"/>
</dbReference>
<evidence type="ECO:0000259" key="6">
    <source>
        <dbReference type="Pfam" id="PF13193"/>
    </source>
</evidence>
<evidence type="ECO:0000256" key="1">
    <source>
        <dbReference type="ARBA" id="ARBA00006432"/>
    </source>
</evidence>
<sequence>MALPLALAGGAAASAYLNAKYHLWHDLTSHALANTPNSALKYMESMIAAKKMTTYDVFHEQATVNRPDEVFLIFEGREYTWRGFLDGVTRLGNWLMNDLGVKAKEIVAIDGGNTPEYMMLWFALDGIGAVPSFINCNLTSKSLVHCVELCESRFLICDRDVMNLVEPCAKELSDLNVQILTYGPDFPFTLPNTTPLPLSRRTCLDPADVRSLIYTSGTTGLPKAVLMMTGRELLTGHGISGYLRLKPGDRMYTCMPLYHGAAHGLCVTPSVHAGSAIVLGRKFSHKTFWPDVRASKANVIQYVGELCRYLLNGDPSPLDKAHNVHMAWGNGMRPDVWGPFRERFGIPCINELYAATDGLGSTFNRNYGPLTQNAIGLRGLLWDYYNGSNEVFVKIDIDTQEILRNKDGWAIPCKTGEPGEALHRLDPENPDAAFHGYYKNRGAGDKRKIYNVFKKGDLWFRAGDLLRRDSDGRVFFVDRLGDTFRWKSENVSTNEVSDVVGKFDQIAETNVYGVNVPHTDGRAGCAAVVLAQGVSLAQFDFQSLATHVLGQLPKYAVPIFLRVTEELAYTGTMKLQKGPLRADGIDPKKVAVSGDKLYWMPINQKTYVPFTEKDLEALETRKALL</sequence>
<dbReference type="GO" id="GO:0005811">
    <property type="term" value="C:lipid droplet"/>
    <property type="evidence" value="ECO:0007669"/>
    <property type="project" value="TreeGrafter"/>
</dbReference>
<dbReference type="GO" id="GO:0005524">
    <property type="term" value="F:ATP binding"/>
    <property type="evidence" value="ECO:0007669"/>
    <property type="project" value="UniProtKB-KW"/>
</dbReference>
<evidence type="ECO:0000259" key="5">
    <source>
        <dbReference type="Pfam" id="PF00501"/>
    </source>
</evidence>
<gene>
    <name evidence="7 9" type="ORF">P152DRAFT_453186</name>
</gene>
<feature type="domain" description="AMP-binding enzyme C-terminal" evidence="6">
    <location>
        <begin position="496"/>
        <end position="574"/>
    </location>
</feature>
<dbReference type="PANTHER" id="PTHR43107">
    <property type="entry name" value="LONG-CHAIN FATTY ACID TRANSPORT PROTEIN"/>
    <property type="match status" value="1"/>
</dbReference>
<dbReference type="InterPro" id="IPR025110">
    <property type="entry name" value="AMP-bd_C"/>
</dbReference>
<dbReference type="InterPro" id="IPR045851">
    <property type="entry name" value="AMP-bd_C_sf"/>
</dbReference>
<dbReference type="GO" id="GO:0004467">
    <property type="term" value="F:long-chain fatty acid-CoA ligase activity"/>
    <property type="evidence" value="ECO:0007669"/>
    <property type="project" value="TreeGrafter"/>
</dbReference>
<dbReference type="InterPro" id="IPR000873">
    <property type="entry name" value="AMP-dep_synth/lig_dom"/>
</dbReference>
<evidence type="ECO:0000313" key="8">
    <source>
        <dbReference type="Proteomes" id="UP000504638"/>
    </source>
</evidence>
<evidence type="ECO:0000313" key="7">
    <source>
        <dbReference type="EMBL" id="KAF1808058.1"/>
    </source>
</evidence>
<dbReference type="RefSeq" id="XP_033529689.1">
    <property type="nucleotide sequence ID" value="XM_033678347.1"/>
</dbReference>
<dbReference type="Proteomes" id="UP000504638">
    <property type="component" value="Unplaced"/>
</dbReference>
<feature type="domain" description="AMP-dependent synthetase/ligase" evidence="5">
    <location>
        <begin position="60"/>
        <end position="369"/>
    </location>
</feature>
<comment type="similarity">
    <text evidence="1">Belongs to the ATP-dependent AMP-binding enzyme family.</text>
</comment>
<dbReference type="AlphaFoldDB" id="A0A6G1FQP9"/>
<dbReference type="Pfam" id="PF13193">
    <property type="entry name" value="AMP-binding_C"/>
    <property type="match status" value="1"/>
</dbReference>
<proteinExistence type="inferred from homology"/>
<dbReference type="GO" id="GO:0005777">
    <property type="term" value="C:peroxisome"/>
    <property type="evidence" value="ECO:0007669"/>
    <property type="project" value="TreeGrafter"/>
</dbReference>
<dbReference type="InterPro" id="IPR020845">
    <property type="entry name" value="AMP-binding_CS"/>
</dbReference>
<dbReference type="EMBL" id="ML975192">
    <property type="protein sequence ID" value="KAF1808058.1"/>
    <property type="molecule type" value="Genomic_DNA"/>
</dbReference>
<dbReference type="Gene3D" id="3.30.300.30">
    <property type="match status" value="1"/>
</dbReference>